<dbReference type="SUPFAM" id="SSF55874">
    <property type="entry name" value="ATPase domain of HSP90 chaperone/DNA topoisomerase II/histidine kinase"/>
    <property type="match status" value="1"/>
</dbReference>
<comment type="caution">
    <text evidence="11">The sequence shown here is derived from an EMBL/GenBank/DDBJ whole genome shotgun (WGS) entry which is preliminary data.</text>
</comment>
<dbReference type="PANTHER" id="PTHR43047">
    <property type="entry name" value="TWO-COMPONENT HISTIDINE PROTEIN KINASE"/>
    <property type="match status" value="1"/>
</dbReference>
<dbReference type="PROSITE" id="PS50109">
    <property type="entry name" value="HIS_KIN"/>
    <property type="match status" value="1"/>
</dbReference>
<keyword evidence="12" id="KW-1185">Reference proteome</keyword>
<dbReference type="InterPro" id="IPR011006">
    <property type="entry name" value="CheY-like_superfamily"/>
</dbReference>
<keyword evidence="8" id="KW-0812">Transmembrane</keyword>
<dbReference type="Pfam" id="PF02518">
    <property type="entry name" value="HATPase_c"/>
    <property type="match status" value="1"/>
</dbReference>
<protein>
    <recommendedName>
        <fullName evidence="2">histidine kinase</fullName>
        <ecNumber evidence="2">2.7.13.3</ecNumber>
    </recommendedName>
</protein>
<feature type="compositionally biased region" description="Low complexity" evidence="7">
    <location>
        <begin position="854"/>
        <end position="865"/>
    </location>
</feature>
<sequence>MAAKAKEGEALAHRSDGSCPEKDMVTDVVAKKKRGRGKDRKVGMVVESTPPPPRTLLTRCTHAWRRMYDPDMRERIRAHFGQSLGDLPGDPVCKPFHWSFLLTALWSSLILTAAVVASAHIVLSGGVVLLWFLTPASTLLLCIQARACWPYTFTAIVGVELTAVCLGHGRISRDSLAAFIIIVVDLLNISLGTLLLRPLVAGSIHIVRTSTFVRYLVLYVLLITPAFSLVNGGIIVLLPSNNITWMGGRQLVVAWLLGDFFATYFTVYAVLVFRYTIAQATKDTYRWRDLAVYLQARLRAGGIWLYLRVVEYAGVLVVTYMVAHAVATSSTSPRDHLGPRIVSRLMIPLLGFVTFRFGQFGSCVALIVAAAGIFTVTYGQLDRGDRLTDIFYQIDLLLGPIVVVLITWSMTFLAVALAEKQDGLSLLEKRNFQLLVQGRELQQAKLEAQRALSAKTEFFARVSYEFRTPLNIILGFAEEIKRQDLPPYVQERIGYIITSGESLLRIVDDILELFRLSSQRLQIDESLVDIHAYFTTMCDLVQVITDKSQRRLERVQDPSLPRYVFLDKIRFSQLVMNLSSNAAKSTGTGGRIVLRLRQVKGRGKKGGKGVLMNSREAREARGREEREGKGVLEVEEKGVRVDKHGGAGGGKEPGEVPGEERIGNDAVRHKKGPGNEKTSPKIGSPKKEKRVAEGKGIGKSGRRRSHRVIWLRLEVEDDGIGIPKSTQNQIFNCFYSGNQLSGGEKGHGLGLAITKELVDLMKGSIEVVSEVGVGSLFTVDLPVKVLEEEEGKHSAQNGRQLRRRPRAKRAGSPAGTTQGPEGNGQDPAGVRPPARASTRPLDPARATDPDRDTPPALSSPAPTLLEGDLRTSAVGVSPLMEAPSPFQQPLHRNRRLHGLRIMAVEDLLPNQMVLGGMLREDSHSVQFVETAFGALEMLSRHPGHFDVALLDIELPDAHGVTVLTRIRSHPSPRIAGMPVVVVTAVAMDGERNRCYRHGADDFVTKPIRLGTLRASLLALYKRGRIKPREGIKVVEDGKEDNA</sequence>
<dbReference type="InterPro" id="IPR003594">
    <property type="entry name" value="HATPase_dom"/>
</dbReference>
<dbReference type="InterPro" id="IPR036890">
    <property type="entry name" value="HATPase_C_sf"/>
</dbReference>
<evidence type="ECO:0000313" key="12">
    <source>
        <dbReference type="Proteomes" id="UP000019335"/>
    </source>
</evidence>
<feature type="domain" description="Response regulatory" evidence="10">
    <location>
        <begin position="900"/>
        <end position="1020"/>
    </location>
</feature>
<feature type="transmembrane region" description="Helical" evidence="8">
    <location>
        <begin position="121"/>
        <end position="141"/>
    </location>
</feature>
<evidence type="ECO:0000259" key="10">
    <source>
        <dbReference type="PROSITE" id="PS50110"/>
    </source>
</evidence>
<feature type="compositionally biased region" description="Basic and acidic residues" evidence="7">
    <location>
        <begin position="652"/>
        <end position="667"/>
    </location>
</feature>
<proteinExistence type="predicted"/>
<evidence type="ECO:0000256" key="5">
    <source>
        <dbReference type="ARBA" id="ARBA00022777"/>
    </source>
</evidence>
<feature type="transmembrane region" description="Helical" evidence="8">
    <location>
        <begin position="347"/>
        <end position="376"/>
    </location>
</feature>
<dbReference type="PRINTS" id="PR00344">
    <property type="entry name" value="BCTRLSENSOR"/>
</dbReference>
<dbReference type="Pfam" id="PF00072">
    <property type="entry name" value="Response_reg"/>
    <property type="match status" value="1"/>
</dbReference>
<dbReference type="OrthoDB" id="287671at2759"/>
<evidence type="ECO:0000256" key="7">
    <source>
        <dbReference type="SAM" id="MobiDB-lite"/>
    </source>
</evidence>
<keyword evidence="5 11" id="KW-0418">Kinase</keyword>
<gene>
    <name evidence="11" type="ORF">Naga_100095g13</name>
</gene>
<feature type="transmembrane region" description="Helical" evidence="8">
    <location>
        <begin position="252"/>
        <end position="273"/>
    </location>
</feature>
<dbReference type="AlphaFoldDB" id="W7TRN5"/>
<dbReference type="Gene3D" id="3.30.565.10">
    <property type="entry name" value="Histidine kinase-like ATPase, C-terminal domain"/>
    <property type="match status" value="1"/>
</dbReference>
<dbReference type="CDD" id="cd17546">
    <property type="entry name" value="REC_hyHK_CKI1_RcsC-like"/>
    <property type="match status" value="1"/>
</dbReference>
<dbReference type="GO" id="GO:0005886">
    <property type="term" value="C:plasma membrane"/>
    <property type="evidence" value="ECO:0007669"/>
    <property type="project" value="TreeGrafter"/>
</dbReference>
<dbReference type="CDD" id="cd00082">
    <property type="entry name" value="HisKA"/>
    <property type="match status" value="1"/>
</dbReference>
<dbReference type="Pfam" id="PF00512">
    <property type="entry name" value="HisKA"/>
    <property type="match status" value="1"/>
</dbReference>
<feature type="region of interest" description="Disordered" evidence="7">
    <location>
        <begin position="789"/>
        <end position="868"/>
    </location>
</feature>
<dbReference type="EMBL" id="AZIL01000265">
    <property type="protein sequence ID" value="EWM28872.1"/>
    <property type="molecule type" value="Genomic_DNA"/>
</dbReference>
<keyword evidence="8" id="KW-0472">Membrane</keyword>
<evidence type="ECO:0000313" key="11">
    <source>
        <dbReference type="EMBL" id="EWM28872.1"/>
    </source>
</evidence>
<feature type="compositionally biased region" description="Basic and acidic residues" evidence="7">
    <location>
        <begin position="615"/>
        <end position="628"/>
    </location>
</feature>
<dbReference type="InterPro" id="IPR005467">
    <property type="entry name" value="His_kinase_dom"/>
</dbReference>
<keyword evidence="3 6" id="KW-0597">Phosphoprotein</keyword>
<feature type="transmembrane region" description="Helical" evidence="8">
    <location>
        <begin position="96"/>
        <end position="115"/>
    </location>
</feature>
<feature type="transmembrane region" description="Helical" evidence="8">
    <location>
        <begin position="305"/>
        <end position="327"/>
    </location>
</feature>
<dbReference type="Gene3D" id="1.10.287.130">
    <property type="match status" value="1"/>
</dbReference>
<feature type="region of interest" description="Disordered" evidence="7">
    <location>
        <begin position="641"/>
        <end position="700"/>
    </location>
</feature>
<dbReference type="SMART" id="SM00388">
    <property type="entry name" value="HisKA"/>
    <property type="match status" value="1"/>
</dbReference>
<feature type="transmembrane region" description="Helical" evidence="8">
    <location>
        <begin position="148"/>
        <end position="169"/>
    </location>
</feature>
<accession>W7TRN5</accession>
<feature type="transmembrane region" description="Helical" evidence="8">
    <location>
        <begin position="396"/>
        <end position="418"/>
    </location>
</feature>
<dbReference type="PANTHER" id="PTHR43047:SF72">
    <property type="entry name" value="OSMOSENSING HISTIDINE PROTEIN KINASE SLN1"/>
    <property type="match status" value="1"/>
</dbReference>
<organism evidence="11 12">
    <name type="scientific">Nannochloropsis gaditana</name>
    <dbReference type="NCBI Taxonomy" id="72520"/>
    <lineage>
        <taxon>Eukaryota</taxon>
        <taxon>Sar</taxon>
        <taxon>Stramenopiles</taxon>
        <taxon>Ochrophyta</taxon>
        <taxon>Eustigmatophyceae</taxon>
        <taxon>Eustigmatales</taxon>
        <taxon>Monodopsidaceae</taxon>
        <taxon>Nannochloropsis</taxon>
    </lineage>
</organism>
<feature type="modified residue" description="4-aspartylphosphate" evidence="6">
    <location>
        <position position="951"/>
    </location>
</feature>
<feature type="region of interest" description="Disordered" evidence="7">
    <location>
        <begin position="1"/>
        <end position="25"/>
    </location>
</feature>
<feature type="transmembrane region" description="Helical" evidence="8">
    <location>
        <begin position="175"/>
        <end position="196"/>
    </location>
</feature>
<dbReference type="PROSITE" id="PS50110">
    <property type="entry name" value="RESPONSE_REGULATORY"/>
    <property type="match status" value="1"/>
</dbReference>
<keyword evidence="4" id="KW-0808">Transferase</keyword>
<evidence type="ECO:0000256" key="4">
    <source>
        <dbReference type="ARBA" id="ARBA00022679"/>
    </source>
</evidence>
<dbReference type="Gene3D" id="3.40.50.2300">
    <property type="match status" value="1"/>
</dbReference>
<reference evidence="11 12" key="1">
    <citation type="journal article" date="2014" name="Mol. Plant">
        <title>Chromosome Scale Genome Assembly and Transcriptome Profiling of Nannochloropsis gaditana in Nitrogen Depletion.</title>
        <authorList>
            <person name="Corteggiani Carpinelli E."/>
            <person name="Telatin A."/>
            <person name="Vitulo N."/>
            <person name="Forcato C."/>
            <person name="D'Angelo M."/>
            <person name="Schiavon R."/>
            <person name="Vezzi A."/>
            <person name="Giacometti G.M."/>
            <person name="Morosinotto T."/>
            <person name="Valle G."/>
        </authorList>
    </citation>
    <scope>NUCLEOTIDE SEQUENCE [LARGE SCALE GENOMIC DNA]</scope>
    <source>
        <strain evidence="11 12">B-31</strain>
    </source>
</reference>
<comment type="catalytic activity">
    <reaction evidence="1">
        <text>ATP + protein L-histidine = ADP + protein N-phospho-L-histidine.</text>
        <dbReference type="EC" id="2.7.13.3"/>
    </reaction>
</comment>
<evidence type="ECO:0000256" key="1">
    <source>
        <dbReference type="ARBA" id="ARBA00000085"/>
    </source>
</evidence>
<feature type="region of interest" description="Disordered" evidence="7">
    <location>
        <begin position="604"/>
        <end position="628"/>
    </location>
</feature>
<evidence type="ECO:0000256" key="3">
    <source>
        <dbReference type="ARBA" id="ARBA00022553"/>
    </source>
</evidence>
<evidence type="ECO:0000259" key="9">
    <source>
        <dbReference type="PROSITE" id="PS50109"/>
    </source>
</evidence>
<feature type="transmembrane region" description="Helical" evidence="8">
    <location>
        <begin position="216"/>
        <end position="240"/>
    </location>
</feature>
<dbReference type="InterPro" id="IPR036097">
    <property type="entry name" value="HisK_dim/P_sf"/>
</dbReference>
<dbReference type="GO" id="GO:0009927">
    <property type="term" value="F:histidine phosphotransfer kinase activity"/>
    <property type="evidence" value="ECO:0007669"/>
    <property type="project" value="TreeGrafter"/>
</dbReference>
<dbReference type="InterPro" id="IPR004358">
    <property type="entry name" value="Sig_transdc_His_kin-like_C"/>
</dbReference>
<dbReference type="InterPro" id="IPR003661">
    <property type="entry name" value="HisK_dim/P_dom"/>
</dbReference>
<evidence type="ECO:0000256" key="6">
    <source>
        <dbReference type="PROSITE-ProRule" id="PRU00169"/>
    </source>
</evidence>
<dbReference type="SMART" id="SM00448">
    <property type="entry name" value="REC"/>
    <property type="match status" value="1"/>
</dbReference>
<evidence type="ECO:0000256" key="8">
    <source>
        <dbReference type="SAM" id="Phobius"/>
    </source>
</evidence>
<name>W7TRN5_9STRA</name>
<dbReference type="InterPro" id="IPR001789">
    <property type="entry name" value="Sig_transdc_resp-reg_receiver"/>
</dbReference>
<dbReference type="SUPFAM" id="SSF47384">
    <property type="entry name" value="Homodimeric domain of signal transducing histidine kinase"/>
    <property type="match status" value="1"/>
</dbReference>
<dbReference type="Proteomes" id="UP000019335">
    <property type="component" value="Chromosome 4"/>
</dbReference>
<dbReference type="SUPFAM" id="SSF52172">
    <property type="entry name" value="CheY-like"/>
    <property type="match status" value="1"/>
</dbReference>
<dbReference type="SMART" id="SM00387">
    <property type="entry name" value="HATPase_c"/>
    <property type="match status" value="1"/>
</dbReference>
<dbReference type="EC" id="2.7.13.3" evidence="2"/>
<evidence type="ECO:0000256" key="2">
    <source>
        <dbReference type="ARBA" id="ARBA00012438"/>
    </source>
</evidence>
<keyword evidence="8" id="KW-1133">Transmembrane helix</keyword>
<feature type="domain" description="Histidine kinase" evidence="9">
    <location>
        <begin position="461"/>
        <end position="785"/>
    </location>
</feature>
<dbReference type="GO" id="GO:0000155">
    <property type="term" value="F:phosphorelay sensor kinase activity"/>
    <property type="evidence" value="ECO:0007669"/>
    <property type="project" value="InterPro"/>
</dbReference>
<feature type="compositionally biased region" description="Basic residues" evidence="7">
    <location>
        <begin position="800"/>
        <end position="809"/>
    </location>
</feature>